<dbReference type="GO" id="GO:0031505">
    <property type="term" value="P:fungal-type cell wall organization"/>
    <property type="evidence" value="ECO:0007669"/>
    <property type="project" value="TreeGrafter"/>
</dbReference>
<feature type="transmembrane region" description="Helical" evidence="2">
    <location>
        <begin position="42"/>
        <end position="61"/>
    </location>
</feature>
<dbReference type="GO" id="GO:0051285">
    <property type="term" value="C:cell cortex of cell tip"/>
    <property type="evidence" value="ECO:0007669"/>
    <property type="project" value="TreeGrafter"/>
</dbReference>
<keyword evidence="4" id="KW-1185">Reference proteome</keyword>
<accession>A0A6A5YPY9</accession>
<feature type="transmembrane region" description="Helical" evidence="2">
    <location>
        <begin position="332"/>
        <end position="355"/>
    </location>
</feature>
<dbReference type="EMBL" id="ML977349">
    <property type="protein sequence ID" value="KAF2108248.1"/>
    <property type="molecule type" value="Genomic_DNA"/>
</dbReference>
<dbReference type="Pfam" id="PF06687">
    <property type="entry name" value="SUR7"/>
    <property type="match status" value="1"/>
</dbReference>
<evidence type="ECO:0008006" key="5">
    <source>
        <dbReference type="Google" id="ProtNLM"/>
    </source>
</evidence>
<evidence type="ECO:0000313" key="4">
    <source>
        <dbReference type="Proteomes" id="UP000799770"/>
    </source>
</evidence>
<name>A0A6A5YPY9_9PLEO</name>
<gene>
    <name evidence="3" type="ORF">BDV96DRAFT_605924</name>
</gene>
<dbReference type="InterPro" id="IPR052413">
    <property type="entry name" value="SUR7_domain"/>
</dbReference>
<dbReference type="OrthoDB" id="4159154at2759"/>
<evidence type="ECO:0000313" key="3">
    <source>
        <dbReference type="EMBL" id="KAF2108248.1"/>
    </source>
</evidence>
<keyword evidence="2" id="KW-0472">Membrane</keyword>
<evidence type="ECO:0000256" key="2">
    <source>
        <dbReference type="SAM" id="Phobius"/>
    </source>
</evidence>
<dbReference type="PANTHER" id="PTHR28019">
    <property type="entry name" value="CELL MEMBRANE PROTEIN YLR413W-RELATED"/>
    <property type="match status" value="1"/>
</dbReference>
<dbReference type="GO" id="GO:0005886">
    <property type="term" value="C:plasma membrane"/>
    <property type="evidence" value="ECO:0007669"/>
    <property type="project" value="InterPro"/>
</dbReference>
<feature type="region of interest" description="Disordered" evidence="1">
    <location>
        <begin position="96"/>
        <end position="125"/>
    </location>
</feature>
<organism evidence="3 4">
    <name type="scientific">Lophiotrema nucula</name>
    <dbReference type="NCBI Taxonomy" id="690887"/>
    <lineage>
        <taxon>Eukaryota</taxon>
        <taxon>Fungi</taxon>
        <taxon>Dikarya</taxon>
        <taxon>Ascomycota</taxon>
        <taxon>Pezizomycotina</taxon>
        <taxon>Dothideomycetes</taxon>
        <taxon>Pleosporomycetidae</taxon>
        <taxon>Pleosporales</taxon>
        <taxon>Lophiotremataceae</taxon>
        <taxon>Lophiotrema</taxon>
    </lineage>
</organism>
<keyword evidence="2" id="KW-0812">Transmembrane</keyword>
<feature type="transmembrane region" description="Helical" evidence="2">
    <location>
        <begin position="252"/>
        <end position="274"/>
    </location>
</feature>
<dbReference type="PANTHER" id="PTHR28019:SF7">
    <property type="entry name" value="SUR7 PROTEIN"/>
    <property type="match status" value="1"/>
</dbReference>
<evidence type="ECO:0000256" key="1">
    <source>
        <dbReference type="SAM" id="MobiDB-lite"/>
    </source>
</evidence>
<sequence>MESDFEKILAPDIVDPRLSTEKALPSRPITAKRVMRQYRFSAVIPFAFAVIAFALTMVLVVSGRKPGELQNGYMVAINSSNVGANIIRFEQATSTSASPSATSSSASTNPLDPLNPFSTSSPLNPSNPLSNLSSILDPLVGNLTDTINNGAEDAVNEIVTTLISSAGVKDFYYLYLETICEGSASSSGSDGVILEDCSSYDDTQGGLNAIVNNIQSSVVIGTTNVSVPLVAELTHSLTTVSGGIAGLRKATFAFLIIPLIGSGLSAISALPAIFFPHSRLLIYANLFWPSLAATFGFLAACILTALIVGIAQTVGGIGDAVSLYIKQGNKMLVYVWLGWLFVWLDSMYWFAVWFVEVRSWAFVKRRRTQSEKEDWRGICREMKNDIRGKNLG</sequence>
<keyword evidence="2" id="KW-1133">Transmembrane helix</keyword>
<proteinExistence type="predicted"/>
<dbReference type="InterPro" id="IPR009571">
    <property type="entry name" value="SUR7/Rim9-like_fungi"/>
</dbReference>
<dbReference type="Proteomes" id="UP000799770">
    <property type="component" value="Unassembled WGS sequence"/>
</dbReference>
<reference evidence="3" key="1">
    <citation type="journal article" date="2020" name="Stud. Mycol.">
        <title>101 Dothideomycetes genomes: a test case for predicting lifestyles and emergence of pathogens.</title>
        <authorList>
            <person name="Haridas S."/>
            <person name="Albert R."/>
            <person name="Binder M."/>
            <person name="Bloem J."/>
            <person name="Labutti K."/>
            <person name="Salamov A."/>
            <person name="Andreopoulos B."/>
            <person name="Baker S."/>
            <person name="Barry K."/>
            <person name="Bills G."/>
            <person name="Bluhm B."/>
            <person name="Cannon C."/>
            <person name="Castanera R."/>
            <person name="Culley D."/>
            <person name="Daum C."/>
            <person name="Ezra D."/>
            <person name="Gonzalez J."/>
            <person name="Henrissat B."/>
            <person name="Kuo A."/>
            <person name="Liang C."/>
            <person name="Lipzen A."/>
            <person name="Lutzoni F."/>
            <person name="Magnuson J."/>
            <person name="Mondo S."/>
            <person name="Nolan M."/>
            <person name="Ohm R."/>
            <person name="Pangilinan J."/>
            <person name="Park H.-J."/>
            <person name="Ramirez L."/>
            <person name="Alfaro M."/>
            <person name="Sun H."/>
            <person name="Tritt A."/>
            <person name="Yoshinaga Y."/>
            <person name="Zwiers L.-H."/>
            <person name="Turgeon B."/>
            <person name="Goodwin S."/>
            <person name="Spatafora J."/>
            <person name="Crous P."/>
            <person name="Grigoriev I."/>
        </authorList>
    </citation>
    <scope>NUCLEOTIDE SEQUENCE</scope>
    <source>
        <strain evidence="3">CBS 627.86</strain>
    </source>
</reference>
<feature type="transmembrane region" description="Helical" evidence="2">
    <location>
        <begin position="286"/>
        <end position="311"/>
    </location>
</feature>
<protein>
    <recommendedName>
        <fullName evidence="5">Actin cortical patch SUR7/pH-response regulator pali</fullName>
    </recommendedName>
</protein>
<dbReference type="AlphaFoldDB" id="A0A6A5YPY9"/>